<proteinExistence type="inferred from homology"/>
<dbReference type="RefSeq" id="WP_406830608.1">
    <property type="nucleotide sequence ID" value="NZ_CP157483.1"/>
</dbReference>
<keyword evidence="2 4" id="KW-0808">Transferase</keyword>
<evidence type="ECO:0000256" key="3">
    <source>
        <dbReference type="ARBA" id="ARBA00022737"/>
    </source>
</evidence>
<comment type="similarity">
    <text evidence="1">Belongs to the transferase hexapeptide repeat family.</text>
</comment>
<dbReference type="SUPFAM" id="SSF51161">
    <property type="entry name" value="Trimeric LpxA-like enzymes"/>
    <property type="match status" value="1"/>
</dbReference>
<dbReference type="CDD" id="cd03357">
    <property type="entry name" value="LbH_MAT_GAT"/>
    <property type="match status" value="1"/>
</dbReference>
<evidence type="ECO:0000256" key="1">
    <source>
        <dbReference type="ARBA" id="ARBA00007274"/>
    </source>
</evidence>
<dbReference type="EC" id="2.3.1.-" evidence="4"/>
<dbReference type="PANTHER" id="PTHR23416:SF23">
    <property type="entry name" value="ACETYLTRANSFERASE C18B11.09C-RELATED"/>
    <property type="match status" value="1"/>
</dbReference>
<organism evidence="4">
    <name type="scientific">Pedococcus sp. KACC 23699</name>
    <dbReference type="NCBI Taxonomy" id="3149228"/>
    <lineage>
        <taxon>Bacteria</taxon>
        <taxon>Bacillati</taxon>
        <taxon>Actinomycetota</taxon>
        <taxon>Actinomycetes</taxon>
        <taxon>Micrococcales</taxon>
        <taxon>Intrasporangiaceae</taxon>
        <taxon>Pedococcus</taxon>
    </lineage>
</organism>
<reference evidence="4" key="1">
    <citation type="submission" date="2024-05" db="EMBL/GenBank/DDBJ databases">
        <authorList>
            <person name="Kim S."/>
            <person name="Heo J."/>
            <person name="Choi H."/>
            <person name="Choi Y."/>
            <person name="Kwon S.-W."/>
            <person name="Kim Y."/>
        </authorList>
    </citation>
    <scope>NUCLEOTIDE SEQUENCE</scope>
    <source>
        <strain evidence="4">KACC 23699</strain>
    </source>
</reference>
<protein>
    <submittedName>
        <fullName evidence="4">Sugar O-acetyltransferase</fullName>
        <ecNumber evidence="4">2.3.1.-</ecNumber>
    </submittedName>
</protein>
<dbReference type="Pfam" id="PF00132">
    <property type="entry name" value="Hexapep"/>
    <property type="match status" value="1"/>
</dbReference>
<dbReference type="InterPro" id="IPR051159">
    <property type="entry name" value="Hexapeptide_acetyltransf"/>
</dbReference>
<dbReference type="PANTHER" id="PTHR23416">
    <property type="entry name" value="SIALIC ACID SYNTHASE-RELATED"/>
    <property type="match status" value="1"/>
</dbReference>
<dbReference type="Gene3D" id="2.160.10.10">
    <property type="entry name" value="Hexapeptide repeat proteins"/>
    <property type="match status" value="1"/>
</dbReference>
<sequence>MELHEFLEHVECGALIEAGSAAHRFMHAASQDALRIMAELNGAYRTPDEVRLLLAELTGKPVDESVTVFPPFYSEFGKNLTLGKDVFINMGCRFQDTGGITIGDGTLIGHGSTLTTLNHGMQPDRRADMTPAPIVIGSRVWLGASVTVVPGVTIGDGAIVGAGAVVTKDVPAGAIVAGVPARLVRMVPTGEQS</sequence>
<dbReference type="GO" id="GO:0008374">
    <property type="term" value="F:O-acyltransferase activity"/>
    <property type="evidence" value="ECO:0007669"/>
    <property type="project" value="TreeGrafter"/>
</dbReference>
<dbReference type="EMBL" id="CP157483">
    <property type="protein sequence ID" value="XBO43179.1"/>
    <property type="molecule type" value="Genomic_DNA"/>
</dbReference>
<name>A0AAU7JTF6_9MICO</name>
<keyword evidence="3" id="KW-0677">Repeat</keyword>
<dbReference type="InterPro" id="IPR011004">
    <property type="entry name" value="Trimer_LpxA-like_sf"/>
</dbReference>
<keyword evidence="4" id="KW-0012">Acyltransferase</keyword>
<dbReference type="PROSITE" id="PS00101">
    <property type="entry name" value="HEXAPEP_TRANSFERASES"/>
    <property type="match status" value="1"/>
</dbReference>
<dbReference type="AlphaFoldDB" id="A0AAU7JTF6"/>
<dbReference type="InterPro" id="IPR001451">
    <property type="entry name" value="Hexapep"/>
</dbReference>
<evidence type="ECO:0000256" key="2">
    <source>
        <dbReference type="ARBA" id="ARBA00022679"/>
    </source>
</evidence>
<gene>
    <name evidence="4" type="ORF">ABEG17_16675</name>
</gene>
<dbReference type="InterPro" id="IPR018357">
    <property type="entry name" value="Hexapep_transf_CS"/>
</dbReference>
<accession>A0AAU7JTF6</accession>
<evidence type="ECO:0000313" key="4">
    <source>
        <dbReference type="EMBL" id="XBO43179.1"/>
    </source>
</evidence>